<keyword evidence="1" id="KW-0812">Transmembrane</keyword>
<dbReference type="EMBL" id="JAGGJQ010000002">
    <property type="protein sequence ID" value="MBP1838856.1"/>
    <property type="molecule type" value="Genomic_DNA"/>
</dbReference>
<dbReference type="RefSeq" id="WP_057783750.1">
    <property type="nucleotide sequence ID" value="NZ_JAGGJQ010000002.1"/>
</dbReference>
<protein>
    <submittedName>
        <fullName evidence="3">Pimeloyl-ACP methyl ester carboxylesterase</fullName>
    </submittedName>
</protein>
<dbReference type="OrthoDB" id="9791538at2"/>
<evidence type="ECO:0000313" key="6">
    <source>
        <dbReference type="Proteomes" id="UP001231587"/>
    </source>
</evidence>
<evidence type="ECO:0000256" key="1">
    <source>
        <dbReference type="SAM" id="Phobius"/>
    </source>
</evidence>
<dbReference type="InterPro" id="IPR000073">
    <property type="entry name" value="AB_hydrolase_1"/>
</dbReference>
<keyword evidence="1" id="KW-0472">Membrane</keyword>
<dbReference type="EMBL" id="JAUSUU010000001">
    <property type="protein sequence ID" value="MDQ0333633.1"/>
    <property type="molecule type" value="Genomic_DNA"/>
</dbReference>
<reference evidence="3" key="1">
    <citation type="submission" date="2021-03" db="EMBL/GenBank/DDBJ databases">
        <title>Genomic Encyclopedia of Type Strains, Phase IV (KMG-IV): sequencing the most valuable type-strain genomes for metagenomic binning, comparative biology and taxonomic classification.</title>
        <authorList>
            <person name="Goeker M."/>
        </authorList>
    </citation>
    <scope>NUCLEOTIDE SEQUENCE</scope>
    <source>
        <strain evidence="3">DSM 15523</strain>
        <strain evidence="4 6">DSM 16476</strain>
    </source>
</reference>
<dbReference type="PANTHER" id="PTHR12277">
    <property type="entry name" value="ALPHA/BETA HYDROLASE DOMAIN-CONTAINING PROTEIN"/>
    <property type="match status" value="1"/>
</dbReference>
<proteinExistence type="predicted"/>
<dbReference type="AlphaFoldDB" id="A0A9X0YI86"/>
<comment type="caution">
    <text evidence="3">The sequence shown here is derived from an EMBL/GenBank/DDBJ whole genome shotgun (WGS) entry which is preliminary data.</text>
</comment>
<organism evidence="3 5">
    <name type="scientific">Formosa algae</name>
    <dbReference type="NCBI Taxonomy" id="225843"/>
    <lineage>
        <taxon>Bacteria</taxon>
        <taxon>Pseudomonadati</taxon>
        <taxon>Bacteroidota</taxon>
        <taxon>Flavobacteriia</taxon>
        <taxon>Flavobacteriales</taxon>
        <taxon>Flavobacteriaceae</taxon>
        <taxon>Formosa</taxon>
    </lineage>
</organism>
<dbReference type="Gene3D" id="3.40.50.1820">
    <property type="entry name" value="alpha/beta hydrolase"/>
    <property type="match status" value="1"/>
</dbReference>
<feature type="transmembrane region" description="Helical" evidence="1">
    <location>
        <begin position="7"/>
        <end position="25"/>
    </location>
</feature>
<keyword evidence="1" id="KW-1133">Transmembrane helix</keyword>
<name>A0A9X0YI86_9FLAO</name>
<dbReference type="PANTHER" id="PTHR12277:SF81">
    <property type="entry name" value="PROTEIN ABHD13"/>
    <property type="match status" value="1"/>
</dbReference>
<dbReference type="SUPFAM" id="SSF53474">
    <property type="entry name" value="alpha/beta-Hydrolases"/>
    <property type="match status" value="1"/>
</dbReference>
<evidence type="ECO:0000313" key="3">
    <source>
        <dbReference type="EMBL" id="MBP1838856.1"/>
    </source>
</evidence>
<sequence length="290" mass="33043">MKRALKIVGYAILLIIVSGIGFGIYKYQTDDMLRAMINQDESKLSYGPLKEIVSLEKFDFEEYELEVNDSIKIYTYLFKPSIQPIGNVFFIHGSGGNAAYWSSLYKPLIDEGYNVYAADWRGYGKSTGSPNYRGVLKDTEVAFKDFLDKTKTDSLKHIVYGMSLGGQLAIKITMDNQEHVDALVLDSALESAQKIAIDYAPFEFLKNRARHHPESFNQLYVGSRDIKSIRNIPKLIIHSANDLQVSISHGENLFKNANEPKTFWKTETSHIMTLRDEPKEAIKRINRLIQ</sequence>
<dbReference type="Pfam" id="PF00561">
    <property type="entry name" value="Abhydrolase_1"/>
    <property type="match status" value="1"/>
</dbReference>
<feature type="domain" description="AB hydrolase-1" evidence="2">
    <location>
        <begin position="88"/>
        <end position="200"/>
    </location>
</feature>
<keyword evidence="6" id="KW-1185">Reference proteome</keyword>
<accession>A0A9X0YI86</accession>
<dbReference type="Proteomes" id="UP001138672">
    <property type="component" value="Unassembled WGS sequence"/>
</dbReference>
<dbReference type="InterPro" id="IPR029058">
    <property type="entry name" value="AB_hydrolase_fold"/>
</dbReference>
<evidence type="ECO:0000259" key="2">
    <source>
        <dbReference type="Pfam" id="PF00561"/>
    </source>
</evidence>
<dbReference type="Proteomes" id="UP001231587">
    <property type="component" value="Unassembled WGS sequence"/>
</dbReference>
<evidence type="ECO:0000313" key="4">
    <source>
        <dbReference type="EMBL" id="MDQ0333633.1"/>
    </source>
</evidence>
<gene>
    <name evidence="3" type="ORF">J2Z56_000762</name>
    <name evidence="4" type="ORF">J2Z57_000055</name>
</gene>
<evidence type="ECO:0000313" key="5">
    <source>
        <dbReference type="Proteomes" id="UP001138672"/>
    </source>
</evidence>